<protein>
    <submittedName>
        <fullName evidence="2">Uncharacterized protein</fullName>
    </submittedName>
</protein>
<evidence type="ECO:0000313" key="2">
    <source>
        <dbReference type="EMBL" id="MBA4651938.1"/>
    </source>
</evidence>
<reference evidence="2" key="2">
    <citation type="submission" date="2020-07" db="EMBL/GenBank/DDBJ databases">
        <authorList>
            <person name="Vera ALvarez R."/>
            <person name="Arias-Moreno D.M."/>
            <person name="Jimenez-Jacinto V."/>
            <person name="Jimenez-Bremont J.F."/>
            <person name="Swaminathan K."/>
            <person name="Moose S.P."/>
            <person name="Guerrero-Gonzalez M.L."/>
            <person name="Marino-Ramirez L."/>
            <person name="Landsman D."/>
            <person name="Rodriguez-Kessler M."/>
            <person name="Delgado-Sanchez P."/>
        </authorList>
    </citation>
    <scope>NUCLEOTIDE SEQUENCE</scope>
    <source>
        <tissue evidence="2">Cladode</tissue>
    </source>
</reference>
<sequence>MDNKTWGSTSMKNQHNHAIFLEKSFSEHPYGRFELGWREPNRPPPSKSSSASSSKIQGFLRKLKRKFMMTRREKMAFGSSRHSNPVIVPYNSYTYSMNSEDHGLTSAEPDALSRSFSARFAPSSRMFNRVQSVRGN</sequence>
<reference evidence="2" key="1">
    <citation type="journal article" date="2013" name="J. Plant Res.">
        <title>Effect of fungi and light on seed germination of three Opuntia species from semiarid lands of central Mexico.</title>
        <authorList>
            <person name="Delgado-Sanchez P."/>
            <person name="Jimenez-Bremont J.F."/>
            <person name="Guerrero-Gonzalez Mde L."/>
            <person name="Flores J."/>
        </authorList>
    </citation>
    <scope>NUCLEOTIDE SEQUENCE</scope>
    <source>
        <tissue evidence="2">Cladode</tissue>
    </source>
</reference>
<accession>A0A7C8ZUD1</accession>
<proteinExistence type="predicted"/>
<evidence type="ECO:0000256" key="1">
    <source>
        <dbReference type="SAM" id="MobiDB-lite"/>
    </source>
</evidence>
<dbReference type="AlphaFoldDB" id="A0A7C8ZUD1"/>
<dbReference type="EMBL" id="GISG01172145">
    <property type="protein sequence ID" value="MBA4651938.1"/>
    <property type="molecule type" value="Transcribed_RNA"/>
</dbReference>
<organism evidence="2">
    <name type="scientific">Opuntia streptacantha</name>
    <name type="common">Prickly pear cactus</name>
    <name type="synonym">Opuntia cardona</name>
    <dbReference type="NCBI Taxonomy" id="393608"/>
    <lineage>
        <taxon>Eukaryota</taxon>
        <taxon>Viridiplantae</taxon>
        <taxon>Streptophyta</taxon>
        <taxon>Embryophyta</taxon>
        <taxon>Tracheophyta</taxon>
        <taxon>Spermatophyta</taxon>
        <taxon>Magnoliopsida</taxon>
        <taxon>eudicotyledons</taxon>
        <taxon>Gunneridae</taxon>
        <taxon>Pentapetalae</taxon>
        <taxon>Caryophyllales</taxon>
        <taxon>Cactineae</taxon>
        <taxon>Cactaceae</taxon>
        <taxon>Opuntioideae</taxon>
        <taxon>Opuntia</taxon>
    </lineage>
</organism>
<feature type="region of interest" description="Disordered" evidence="1">
    <location>
        <begin position="33"/>
        <end position="56"/>
    </location>
</feature>
<name>A0A7C8ZUD1_OPUST</name>